<protein>
    <submittedName>
        <fullName evidence="1">Unannotated protein</fullName>
    </submittedName>
</protein>
<organism evidence="1">
    <name type="scientific">freshwater metagenome</name>
    <dbReference type="NCBI Taxonomy" id="449393"/>
    <lineage>
        <taxon>unclassified sequences</taxon>
        <taxon>metagenomes</taxon>
        <taxon>ecological metagenomes</taxon>
    </lineage>
</organism>
<sequence>MPKYLILLGASVLVLGAVSPAFGAGPVLPPSIPDTPTNEFYYDLWFGAPPAGSTPSGQVVADSGFRTAPNGFPYANYGATLDQNALFFGTPDNALEPMNSQDMRSLFGDDVCITLKNTTRGGPCALTPAAKYYSEYLLESVDSVGHCAGFAVAAAALYNGFLKPSDLGALSLANQSQLTLDTQSELLRQWATQLFTPTLKTSPADVVRTLVRTIKPGRVPSAMPIWWPTAQGGVEGHVIMPFAVLKKAPGLYDIAVYDNNYPGQTRAVHVDMNANTWEYLVSVDPSSGPTIAAGNADTLTMWLMDVKKAVGKQLCPFCGKRVPTDFAAFGVFPASQNGKIDYGFTDLRGKPVSGARMNVLPALTAIGANQFTLPAAQIMRHNGYRMWIRTAPDGRTVPMQTQLASGTGLHFVDWGKVGPGSNARITVSEGGELFSVTSNQSARPKLLQIFQQRERHYTVVASGGADTAKGVARYQRLDRAGGLLMMGHSDNRKGSLSIRVTLETATGQAVFRAENVSWALGQHLAFDYDHWRSLDETPTLWVRDAVSGANIREIPLTKVG</sequence>
<dbReference type="EMBL" id="CAFBMR010000062">
    <property type="protein sequence ID" value="CAB4920387.1"/>
    <property type="molecule type" value="Genomic_DNA"/>
</dbReference>
<dbReference type="AlphaFoldDB" id="A0A6J7HHB8"/>
<proteinExistence type="predicted"/>
<reference evidence="1" key="1">
    <citation type="submission" date="2020-05" db="EMBL/GenBank/DDBJ databases">
        <authorList>
            <person name="Chiriac C."/>
            <person name="Salcher M."/>
            <person name="Ghai R."/>
            <person name="Kavagutti S V."/>
        </authorList>
    </citation>
    <scope>NUCLEOTIDE SEQUENCE</scope>
</reference>
<gene>
    <name evidence="1" type="ORF">UFOPK3610_01377</name>
</gene>
<accession>A0A6J7HHB8</accession>
<evidence type="ECO:0000313" key="1">
    <source>
        <dbReference type="EMBL" id="CAB4920387.1"/>
    </source>
</evidence>
<name>A0A6J7HHB8_9ZZZZ</name>